<organism evidence="4 5">
    <name type="scientific">Stachybotrys elegans</name>
    <dbReference type="NCBI Taxonomy" id="80388"/>
    <lineage>
        <taxon>Eukaryota</taxon>
        <taxon>Fungi</taxon>
        <taxon>Dikarya</taxon>
        <taxon>Ascomycota</taxon>
        <taxon>Pezizomycotina</taxon>
        <taxon>Sordariomycetes</taxon>
        <taxon>Hypocreomycetidae</taxon>
        <taxon>Hypocreales</taxon>
        <taxon>Stachybotryaceae</taxon>
        <taxon>Stachybotrys</taxon>
    </lineage>
</organism>
<dbReference type="SUPFAM" id="SSF52266">
    <property type="entry name" value="SGNH hydrolase"/>
    <property type="match status" value="1"/>
</dbReference>
<feature type="chain" id="PRO_5035425469" description="SGNH hydrolase-type esterase domain-containing protein" evidence="2">
    <location>
        <begin position="20"/>
        <end position="1271"/>
    </location>
</feature>
<dbReference type="GO" id="GO:0004622">
    <property type="term" value="F:phosphatidylcholine lysophospholipase activity"/>
    <property type="evidence" value="ECO:0007669"/>
    <property type="project" value="TreeGrafter"/>
</dbReference>
<comment type="caution">
    <text evidence="4">The sequence shown here is derived from an EMBL/GenBank/DDBJ whole genome shotgun (WGS) entry which is preliminary data.</text>
</comment>
<name>A0A8K0WP17_9HYPO</name>
<evidence type="ECO:0000256" key="1">
    <source>
        <dbReference type="ARBA" id="ARBA00022729"/>
    </source>
</evidence>
<dbReference type="Gene3D" id="3.40.50.1110">
    <property type="entry name" value="SGNH hydrolase"/>
    <property type="match status" value="1"/>
</dbReference>
<dbReference type="SUPFAM" id="SSF69318">
    <property type="entry name" value="Integrin alpha N-terminal domain"/>
    <property type="match status" value="2"/>
</dbReference>
<evidence type="ECO:0000313" key="4">
    <source>
        <dbReference type="EMBL" id="KAH7311380.1"/>
    </source>
</evidence>
<evidence type="ECO:0000313" key="5">
    <source>
        <dbReference type="Proteomes" id="UP000813444"/>
    </source>
</evidence>
<proteinExistence type="predicted"/>
<feature type="domain" description="SGNH hydrolase-type esterase" evidence="3">
    <location>
        <begin position="61"/>
        <end position="209"/>
    </location>
</feature>
<dbReference type="InterPro" id="IPR013830">
    <property type="entry name" value="SGNH_hydro"/>
</dbReference>
<dbReference type="InterPro" id="IPR028994">
    <property type="entry name" value="Integrin_alpha_N"/>
</dbReference>
<dbReference type="OrthoDB" id="3915838at2759"/>
<keyword evidence="1 2" id="KW-0732">Signal</keyword>
<dbReference type="PANTHER" id="PTHR30383">
    <property type="entry name" value="THIOESTERASE 1/PROTEASE 1/LYSOPHOSPHOLIPASE L1"/>
    <property type="match status" value="1"/>
</dbReference>
<dbReference type="PANTHER" id="PTHR30383:SF31">
    <property type="entry name" value="SGNH HYDROLASE-TYPE ESTERASE DOMAIN-CONTAINING PROTEIN-RELATED"/>
    <property type="match status" value="1"/>
</dbReference>
<protein>
    <recommendedName>
        <fullName evidence="3">SGNH hydrolase-type esterase domain-containing protein</fullName>
    </recommendedName>
</protein>
<dbReference type="Pfam" id="PF13517">
    <property type="entry name" value="FG-GAP_3"/>
    <property type="match status" value="1"/>
</dbReference>
<dbReference type="InterPro" id="IPR013517">
    <property type="entry name" value="FG-GAP"/>
</dbReference>
<feature type="signal peptide" evidence="2">
    <location>
        <begin position="1"/>
        <end position="19"/>
    </location>
</feature>
<accession>A0A8K0WP17</accession>
<gene>
    <name evidence="4" type="ORF">B0I35DRAFT_411586</name>
</gene>
<dbReference type="AlphaFoldDB" id="A0A8K0WP17"/>
<reference evidence="4" key="1">
    <citation type="journal article" date="2021" name="Nat. Commun.">
        <title>Genetic determinants of endophytism in the Arabidopsis root mycobiome.</title>
        <authorList>
            <person name="Mesny F."/>
            <person name="Miyauchi S."/>
            <person name="Thiergart T."/>
            <person name="Pickel B."/>
            <person name="Atanasova L."/>
            <person name="Karlsson M."/>
            <person name="Huettel B."/>
            <person name="Barry K.W."/>
            <person name="Haridas S."/>
            <person name="Chen C."/>
            <person name="Bauer D."/>
            <person name="Andreopoulos W."/>
            <person name="Pangilinan J."/>
            <person name="LaButti K."/>
            <person name="Riley R."/>
            <person name="Lipzen A."/>
            <person name="Clum A."/>
            <person name="Drula E."/>
            <person name="Henrissat B."/>
            <person name="Kohler A."/>
            <person name="Grigoriev I.V."/>
            <person name="Martin F.M."/>
            <person name="Hacquard S."/>
        </authorList>
    </citation>
    <scope>NUCLEOTIDE SEQUENCE</scope>
    <source>
        <strain evidence="4">MPI-CAGE-CH-0235</strain>
    </source>
</reference>
<dbReference type="InterPro" id="IPR036514">
    <property type="entry name" value="SGNH_hydro_sf"/>
</dbReference>
<evidence type="ECO:0000259" key="3">
    <source>
        <dbReference type="Pfam" id="PF13472"/>
    </source>
</evidence>
<dbReference type="Pfam" id="PF13472">
    <property type="entry name" value="Lipase_GDSL_2"/>
    <property type="match status" value="1"/>
</dbReference>
<keyword evidence="5" id="KW-1185">Reference proteome</keyword>
<dbReference type="InterPro" id="IPR051532">
    <property type="entry name" value="Ester_Hydrolysis_Enzymes"/>
</dbReference>
<dbReference type="EMBL" id="JAGPNK010000011">
    <property type="protein sequence ID" value="KAH7311380.1"/>
    <property type="molecule type" value="Genomic_DNA"/>
</dbReference>
<dbReference type="Proteomes" id="UP000813444">
    <property type="component" value="Unassembled WGS sequence"/>
</dbReference>
<evidence type="ECO:0000256" key="2">
    <source>
        <dbReference type="SAM" id="SignalP"/>
    </source>
</evidence>
<sequence>MMLLNSLISLLAVALPAGAVPLIAEDGLDIFDSYHDFFNTSIGALEKRQGTEGPELRILPLGASIVEGYGSSHGNGFRSYLREQLRFEGFKVNMVGSRRGGNMADNNHEATGGFTVDQVKQASRQSLIYKPNVVVLNAGSNDCARNVDPSSAGARMASLLSDLWAAPGWDRTTIILPTLIMNQDSNMNDCSQRVINSQYRQLVNDLRGQGRRIVLAEMNPRKAIETALREGKLQQPYPTDIKEAQPGCEKVAGDGVYAGAWTQRGSGWDDGVYAHESWREGNRPIIMTATSEYDRDQWRFVRLFSRDKDDLLEWFILPGTERTVGYGVWKNVGNHDRAEFRKINDMSVQDNCIPAGVRFIDINGDGLGDFVCIDPRGNAFASINRFRPGRDAPLWEYMGLWKENFGYAQDRVVLGDVDGDGRADYCILDDGGNIWYWRNGWINDMPDYWQPLGMRFKAQGMGDHRGLRFEDINGDSRDDWLWVSDVGASHVHTNSRSCASGKLGDGLNIAWRASKNKGTGTNSTHIGMASYGSSGLRNRIHFARVYGQPQEFGLLGRQDYVFMEHVRLANGRHQFNMRVWKSIGRGGTKVKADGVKYCNMRKNPGGAEDYVWTWSGGKMILFLSLGKSRISGTKSWWGPVVHPIWTPPFNIDRRDLHLSNWDGDGLCGIIWVDSNNQNKVQVWRNKYEETKRWEWDHYVNPAGQLYCPEQRGLGIHDLPVRFADTTGNGRGDYLCIEKDGRSWGWVHEDDGSWSFVDQFNFTEGKDRANIRFADVNGDKKDDMIWVDNFDGQGWVWYNEGRILAGGSQFTWKKPNEPAYSGYKAGTCTYYVDMDGDGRADQHSILGTLDNTAETSLNLCDGGDAVGNDDQPAQDQNLPVMPGTGPEDQDPICGKAPGTWDQSVWHGSGMSYWTLTRAKHYLDSGWPRAQGVEGVPRIIAQYNVDTKDDAWDWNSGCMRHLPDIQVCWQQGTSPASLVARNLAAFMQNFARTLKDEVSSAYLSLPSLVTAFAPPQGNSTELNSAAWLALTAGFLTSIGAYVPAYGGAVSNFAAGILTTGSGIASASSGEVKDPRFDTLESLATKLTAFNDEVRKANEAYFKCLLATTPPNGNADRSMELANVVAQGLFFQRDIDVPPEGDAFRMLIQAPMTSEMWNAQRIFVRIPEHKLKLHYSGREWCHLATMFQEARSWLNLNDKEFVTNLLQFNLPVCDLGKIPDGPNILWDLHECTIGTSGFWTSVGCGRRVTASSVGATTEKRKETTRNKPRACTFF</sequence>